<evidence type="ECO:0000313" key="1">
    <source>
        <dbReference type="EMBL" id="KAG5475918.1"/>
    </source>
</evidence>
<dbReference type="RefSeq" id="XP_067691929.1">
    <property type="nucleotide sequence ID" value="XM_067835363.1"/>
</dbReference>
<dbReference type="EMBL" id="JAFHKP010000027">
    <property type="protein sequence ID" value="KAG5475918.1"/>
    <property type="molecule type" value="Genomic_DNA"/>
</dbReference>
<dbReference type="Proteomes" id="UP000674179">
    <property type="component" value="Chromosome 27"/>
</dbReference>
<dbReference type="GeneID" id="94170873"/>
<gene>
    <name evidence="1" type="ORF">CUR178_03632</name>
</gene>
<reference evidence="1 2" key="1">
    <citation type="submission" date="2021-02" db="EMBL/GenBank/DDBJ databases">
        <title>Leishmania (Mundinia) enrietti genome sequencing and assembly.</title>
        <authorList>
            <person name="Almutairi H."/>
            <person name="Gatherer D."/>
        </authorList>
    </citation>
    <scope>NUCLEOTIDE SEQUENCE [LARGE SCALE GENOMIC DNA]</scope>
    <source>
        <strain evidence="1">CUR178</strain>
    </source>
</reference>
<accession>A0A836HFP7</accession>
<comment type="caution">
    <text evidence="1">The sequence shown here is derived from an EMBL/GenBank/DDBJ whole genome shotgun (WGS) entry which is preliminary data.</text>
</comment>
<dbReference type="AlphaFoldDB" id="A0A836HFP7"/>
<protein>
    <submittedName>
        <fullName evidence="1">Uncharacterized protein</fullName>
    </submittedName>
</protein>
<name>A0A836HFP7_LEIEN</name>
<dbReference type="OrthoDB" id="266300at2759"/>
<dbReference type="KEGG" id="lenr:94170873"/>
<proteinExistence type="predicted"/>
<sequence>MAASAFSPAVHLHNFRLLMVGNGTANAAPSSAPLTAPLSFSVTFRFYRCDEADVATTIAALGVAVDFVADVASEKKTLALLPLTPLSGPRAQADSITSNGAFLVAASSPDSLGSSSDWTVSAPRDGAVGASLSMMYRLTVHLNDFRALEGVQLKHLLQVSMMRVRLVHLGASNDVTGRGSSSSRTEERSIAAWNVVWQVRRNPQNGKELIRTVLDPLA</sequence>
<evidence type="ECO:0000313" key="2">
    <source>
        <dbReference type="Proteomes" id="UP000674179"/>
    </source>
</evidence>
<organism evidence="1 2">
    <name type="scientific">Leishmania enriettii</name>
    <dbReference type="NCBI Taxonomy" id="5663"/>
    <lineage>
        <taxon>Eukaryota</taxon>
        <taxon>Discoba</taxon>
        <taxon>Euglenozoa</taxon>
        <taxon>Kinetoplastea</taxon>
        <taxon>Metakinetoplastina</taxon>
        <taxon>Trypanosomatida</taxon>
        <taxon>Trypanosomatidae</taxon>
        <taxon>Leishmaniinae</taxon>
        <taxon>Leishmania</taxon>
    </lineage>
</organism>
<keyword evidence="2" id="KW-1185">Reference proteome</keyword>